<sequence>MKCSYALLSALVGSTTATFPGLHGRMVPPPLTDDRDGLQKRSTTGSGVFQQLIDHSNPDLGTFSQRFWWNDEFYAGPGSPVVFFTPGEENAAAYTGYLNNKTITGAFGQAIGGAVVIMEHRYWGTSSPYEELTTENLQYLTLPQSIADTTYFARNVQLPFDMDGTSRPDKAPWVFSGGSYSGALSGWVESVDPGTFWAYHASSAVVETVADFWQYFYPVQQGMPKNCSTDLSKVINYVDKILMSDDETRKQKLKEKFGLGDVVHDDDFASVLQSGPWQWQTIDFRSGYSGFYKFCDYIENAYEPAFLNSTVIPGEEGVGLCKALNGFAKWTKEVMFPGACEGYGYWTGEYNAACFDTYNASNPFYTDLSLDNAAGRQWMWYLCNEPLEFWQDGAPAGVPSIVSRLINPAYWERQCGLFFPEEDGYTYGIAKGKDVTDVNAYTRGWFNTNSTRLIWTNGEFDPWREGTVSSDFRPGGPFIGTPEAPVQVIPGGIHCFDLIMANGAANSGVQAVIDNEIAIVKGWVEEFYSRR</sequence>
<evidence type="ECO:0000313" key="7">
    <source>
        <dbReference type="EMBL" id="KAJ9157854.1"/>
    </source>
</evidence>
<proteinExistence type="inferred from homology"/>
<dbReference type="FunFam" id="3.40.50.1820:FF:000165">
    <property type="entry name" value="Serine peptidase, putative"/>
    <property type="match status" value="1"/>
</dbReference>
<evidence type="ECO:0000256" key="6">
    <source>
        <dbReference type="SAM" id="SignalP"/>
    </source>
</evidence>
<dbReference type="Proteomes" id="UP001174694">
    <property type="component" value="Unassembled WGS sequence"/>
</dbReference>
<dbReference type="AlphaFoldDB" id="A0AA38VXT2"/>
<reference evidence="7" key="1">
    <citation type="submission" date="2022-07" db="EMBL/GenBank/DDBJ databases">
        <title>Fungi with potential for degradation of polypropylene.</title>
        <authorList>
            <person name="Gostincar C."/>
        </authorList>
    </citation>
    <scope>NUCLEOTIDE SEQUENCE</scope>
    <source>
        <strain evidence="7">EXF-13308</strain>
    </source>
</reference>
<dbReference type="GO" id="GO:0008239">
    <property type="term" value="F:dipeptidyl-peptidase activity"/>
    <property type="evidence" value="ECO:0007669"/>
    <property type="project" value="TreeGrafter"/>
</dbReference>
<comment type="similarity">
    <text evidence="1">Belongs to the peptidase S28 family.</text>
</comment>
<evidence type="ECO:0000256" key="5">
    <source>
        <dbReference type="ARBA" id="ARBA00023180"/>
    </source>
</evidence>
<feature type="signal peptide" evidence="6">
    <location>
        <begin position="1"/>
        <end position="17"/>
    </location>
</feature>
<organism evidence="7 8">
    <name type="scientific">Pleurostoma richardsiae</name>
    <dbReference type="NCBI Taxonomy" id="41990"/>
    <lineage>
        <taxon>Eukaryota</taxon>
        <taxon>Fungi</taxon>
        <taxon>Dikarya</taxon>
        <taxon>Ascomycota</taxon>
        <taxon>Pezizomycotina</taxon>
        <taxon>Sordariomycetes</taxon>
        <taxon>Sordariomycetidae</taxon>
        <taxon>Calosphaeriales</taxon>
        <taxon>Pleurostomataceae</taxon>
        <taxon>Pleurostoma</taxon>
    </lineage>
</organism>
<dbReference type="Pfam" id="PF05577">
    <property type="entry name" value="Peptidase_S28"/>
    <property type="match status" value="1"/>
</dbReference>
<evidence type="ECO:0000256" key="4">
    <source>
        <dbReference type="ARBA" id="ARBA00022801"/>
    </source>
</evidence>
<evidence type="ECO:0000313" key="8">
    <source>
        <dbReference type="Proteomes" id="UP001174694"/>
    </source>
</evidence>
<dbReference type="EMBL" id="JANBVO010000001">
    <property type="protein sequence ID" value="KAJ9157854.1"/>
    <property type="molecule type" value="Genomic_DNA"/>
</dbReference>
<name>A0AA38VXT2_9PEZI</name>
<dbReference type="InterPro" id="IPR008758">
    <property type="entry name" value="Peptidase_S28"/>
</dbReference>
<keyword evidence="2" id="KW-0645">Protease</keyword>
<comment type="caution">
    <text evidence="7">The sequence shown here is derived from an EMBL/GenBank/DDBJ whole genome shotgun (WGS) entry which is preliminary data.</text>
</comment>
<protein>
    <submittedName>
        <fullName evidence="7">Serine peptidase</fullName>
    </submittedName>
</protein>
<keyword evidence="8" id="KW-1185">Reference proteome</keyword>
<dbReference type="PANTHER" id="PTHR11010">
    <property type="entry name" value="PROTEASE S28 PRO-X CARBOXYPEPTIDASE-RELATED"/>
    <property type="match status" value="1"/>
</dbReference>
<dbReference type="InterPro" id="IPR029058">
    <property type="entry name" value="AB_hydrolase_fold"/>
</dbReference>
<evidence type="ECO:0000256" key="2">
    <source>
        <dbReference type="ARBA" id="ARBA00022670"/>
    </source>
</evidence>
<keyword evidence="5" id="KW-0325">Glycoprotein</keyword>
<gene>
    <name evidence="7" type="ORF">NKR23_g740</name>
</gene>
<dbReference type="GO" id="GO:0070008">
    <property type="term" value="F:serine-type exopeptidase activity"/>
    <property type="evidence" value="ECO:0007669"/>
    <property type="project" value="InterPro"/>
</dbReference>
<dbReference type="SUPFAM" id="SSF53474">
    <property type="entry name" value="alpha/beta-Hydrolases"/>
    <property type="match status" value="1"/>
</dbReference>
<dbReference type="GO" id="GO:0006508">
    <property type="term" value="P:proteolysis"/>
    <property type="evidence" value="ECO:0007669"/>
    <property type="project" value="UniProtKB-KW"/>
</dbReference>
<keyword evidence="4" id="KW-0378">Hydrolase</keyword>
<evidence type="ECO:0000256" key="3">
    <source>
        <dbReference type="ARBA" id="ARBA00022729"/>
    </source>
</evidence>
<evidence type="ECO:0000256" key="1">
    <source>
        <dbReference type="ARBA" id="ARBA00011079"/>
    </source>
</evidence>
<accession>A0AA38VXT2</accession>
<dbReference type="PANTHER" id="PTHR11010:SF23">
    <property type="entry name" value="SERINE PEPTIDASE"/>
    <property type="match status" value="1"/>
</dbReference>
<feature type="chain" id="PRO_5041287321" evidence="6">
    <location>
        <begin position="18"/>
        <end position="531"/>
    </location>
</feature>
<dbReference type="Gene3D" id="3.40.50.1820">
    <property type="entry name" value="alpha/beta hydrolase"/>
    <property type="match status" value="2"/>
</dbReference>
<keyword evidence="3 6" id="KW-0732">Signal</keyword>